<proteinExistence type="inferred from homology"/>
<dbReference type="InterPro" id="IPR036322">
    <property type="entry name" value="WD40_repeat_dom_sf"/>
</dbReference>
<feature type="repeat" description="WD" evidence="6">
    <location>
        <begin position="45"/>
        <end position="86"/>
    </location>
</feature>
<feature type="region of interest" description="Disordered" evidence="7">
    <location>
        <begin position="213"/>
        <end position="347"/>
    </location>
</feature>
<name>A0A1R1X412_9FUNG</name>
<evidence type="ECO:0000256" key="4">
    <source>
        <dbReference type="ARBA" id="ARBA00039238"/>
    </source>
</evidence>
<feature type="compositionally biased region" description="Basic and acidic residues" evidence="7">
    <location>
        <begin position="247"/>
        <end position="256"/>
    </location>
</feature>
<dbReference type="Proteomes" id="UP000187429">
    <property type="component" value="Unassembled WGS sequence"/>
</dbReference>
<feature type="repeat" description="WD" evidence="6">
    <location>
        <begin position="179"/>
        <end position="213"/>
    </location>
</feature>
<gene>
    <name evidence="8" type="ORF">AYI69_g10699</name>
</gene>
<dbReference type="InterPro" id="IPR001680">
    <property type="entry name" value="WD40_rpt"/>
</dbReference>
<comment type="caution">
    <text evidence="8">The sequence shown here is derived from an EMBL/GenBank/DDBJ whole genome shotgun (WGS) entry which is preliminary data.</text>
</comment>
<keyword evidence="9" id="KW-1185">Reference proteome</keyword>
<organism evidence="8 9">
    <name type="scientific">Smittium culicis</name>
    <dbReference type="NCBI Taxonomy" id="133412"/>
    <lineage>
        <taxon>Eukaryota</taxon>
        <taxon>Fungi</taxon>
        <taxon>Fungi incertae sedis</taxon>
        <taxon>Zoopagomycota</taxon>
        <taxon>Kickxellomycotina</taxon>
        <taxon>Harpellomycetes</taxon>
        <taxon>Harpellales</taxon>
        <taxon>Legeriomycetaceae</taxon>
        <taxon>Smittium</taxon>
    </lineage>
</organism>
<reference evidence="9" key="1">
    <citation type="submission" date="2017-01" db="EMBL/GenBank/DDBJ databases">
        <authorList>
            <person name="Wang Y."/>
            <person name="White M."/>
            <person name="Kvist S."/>
            <person name="Moncalvo J.-M."/>
        </authorList>
    </citation>
    <scope>NUCLEOTIDE SEQUENCE [LARGE SCALE GENOMIC DNA]</scope>
    <source>
        <strain evidence="9">ID-206-W2</strain>
    </source>
</reference>
<dbReference type="AlphaFoldDB" id="A0A1R1X412"/>
<keyword evidence="2 6" id="KW-0853">WD repeat</keyword>
<dbReference type="PROSITE" id="PS50082">
    <property type="entry name" value="WD_REPEATS_2"/>
    <property type="match status" value="3"/>
</dbReference>
<evidence type="ECO:0000256" key="3">
    <source>
        <dbReference type="ARBA" id="ARBA00022737"/>
    </source>
</evidence>
<evidence type="ECO:0000256" key="1">
    <source>
        <dbReference type="ARBA" id="ARBA00007625"/>
    </source>
</evidence>
<comment type="similarity">
    <text evidence="1">Belongs to the WD repeat WDR55 family.</text>
</comment>
<evidence type="ECO:0000313" key="8">
    <source>
        <dbReference type="EMBL" id="OMJ09376.1"/>
    </source>
</evidence>
<dbReference type="Gene3D" id="2.130.10.10">
    <property type="entry name" value="YVTN repeat-like/Quinoprotein amine dehydrogenase"/>
    <property type="match status" value="1"/>
</dbReference>
<dbReference type="SUPFAM" id="SSF50978">
    <property type="entry name" value="WD40 repeat-like"/>
    <property type="match status" value="1"/>
</dbReference>
<dbReference type="EMBL" id="LSSM01007081">
    <property type="protein sequence ID" value="OMJ09376.1"/>
    <property type="molecule type" value="Genomic_DNA"/>
</dbReference>
<feature type="repeat" description="WD" evidence="6">
    <location>
        <begin position="18"/>
        <end position="44"/>
    </location>
</feature>
<feature type="compositionally biased region" description="Low complexity" evidence="7">
    <location>
        <begin position="298"/>
        <end position="322"/>
    </location>
</feature>
<dbReference type="InterPro" id="IPR050505">
    <property type="entry name" value="WDR55/POC1"/>
</dbReference>
<dbReference type="InterPro" id="IPR015943">
    <property type="entry name" value="WD40/YVTN_repeat-like_dom_sf"/>
</dbReference>
<evidence type="ECO:0000256" key="2">
    <source>
        <dbReference type="ARBA" id="ARBA00022574"/>
    </source>
</evidence>
<accession>A0A1R1X412</accession>
<evidence type="ECO:0000313" key="9">
    <source>
        <dbReference type="Proteomes" id="UP000187429"/>
    </source>
</evidence>
<evidence type="ECO:0000256" key="5">
    <source>
        <dbReference type="ARBA" id="ARBA00039514"/>
    </source>
</evidence>
<dbReference type="PANTHER" id="PTHR44019">
    <property type="entry name" value="WD REPEAT-CONTAINING PROTEIN 55"/>
    <property type="match status" value="1"/>
</dbReference>
<keyword evidence="3" id="KW-0677">Repeat</keyword>
<protein>
    <recommendedName>
        <fullName evidence="4">WD repeat-containing protein JIP5</fullName>
    </recommendedName>
    <alternativeName>
        <fullName evidence="5">WD repeat-containing protein jip5</fullName>
    </alternativeName>
</protein>
<feature type="compositionally biased region" description="Basic residues" evidence="7">
    <location>
        <begin position="288"/>
        <end position="297"/>
    </location>
</feature>
<evidence type="ECO:0000256" key="7">
    <source>
        <dbReference type="SAM" id="MobiDB-lite"/>
    </source>
</evidence>
<dbReference type="PANTHER" id="PTHR44019:SF20">
    <property type="entry name" value="WD REPEAT-CONTAINING PROTEIN 55"/>
    <property type="match status" value="1"/>
</dbReference>
<sequence>MKIEIKPRAPINRLLTVNEQMIATGDDDGCVKLWDIRQKKLAFTYEEHVDYISSMNFNQKKRHLLVTSGDGCLSVYDVRKSKPIAISDNQDDELLSSSVIRNGTKLAVGLQSGCLGIFSYGQFGDVTDRVLGNPSSIEHLCKINEDTLVTAGGDGYLRVLQLFPHKYTRVLGRHGSLPVEKAELSHDRDLLVSYSQDSRIRFWDVKNLTDSSNDKFSWPNDKDSSGSDSDSDSDDSNSDGNNPMAVHAKEEIEPRLESNTPVVSKRPLGEESGSELNSESDDEEIKQLKSKINKINKIKNNGDSSKNNADSDSDSSGDSSDSSDSEKKPQVQNNKKKFRSRSFFKNL</sequence>
<dbReference type="Pfam" id="PF24796">
    <property type="entry name" value="WDR55"/>
    <property type="match status" value="1"/>
</dbReference>
<evidence type="ECO:0000256" key="6">
    <source>
        <dbReference type="PROSITE-ProRule" id="PRU00221"/>
    </source>
</evidence>
<feature type="compositionally biased region" description="Basic residues" evidence="7">
    <location>
        <begin position="334"/>
        <end position="347"/>
    </location>
</feature>
<dbReference type="OrthoDB" id="2288928at2759"/>
<dbReference type="SMART" id="SM00320">
    <property type="entry name" value="WD40"/>
    <property type="match status" value="5"/>
</dbReference>